<feature type="region of interest" description="Disordered" evidence="1">
    <location>
        <begin position="93"/>
        <end position="117"/>
    </location>
</feature>
<dbReference type="Proteomes" id="UP001396334">
    <property type="component" value="Unassembled WGS sequence"/>
</dbReference>
<accession>A0ABR2QGS5</accession>
<reference evidence="4 5" key="1">
    <citation type="journal article" date="2024" name="G3 (Bethesda)">
        <title>Genome assembly of Hibiscus sabdariffa L. provides insights into metabolisms of medicinal natural products.</title>
        <authorList>
            <person name="Kim T."/>
        </authorList>
    </citation>
    <scope>NUCLEOTIDE SEQUENCE [LARGE SCALE GENOMIC DNA]</scope>
    <source>
        <strain evidence="4">TK-2024</strain>
        <tissue evidence="4">Old leaves</tissue>
    </source>
</reference>
<dbReference type="PROSITE" id="PS00028">
    <property type="entry name" value="ZINC_FINGER_C2H2_1"/>
    <property type="match status" value="1"/>
</dbReference>
<evidence type="ECO:0000256" key="2">
    <source>
        <dbReference type="SAM" id="SignalP"/>
    </source>
</evidence>
<organism evidence="4 5">
    <name type="scientific">Hibiscus sabdariffa</name>
    <name type="common">roselle</name>
    <dbReference type="NCBI Taxonomy" id="183260"/>
    <lineage>
        <taxon>Eukaryota</taxon>
        <taxon>Viridiplantae</taxon>
        <taxon>Streptophyta</taxon>
        <taxon>Embryophyta</taxon>
        <taxon>Tracheophyta</taxon>
        <taxon>Spermatophyta</taxon>
        <taxon>Magnoliopsida</taxon>
        <taxon>eudicotyledons</taxon>
        <taxon>Gunneridae</taxon>
        <taxon>Pentapetalae</taxon>
        <taxon>rosids</taxon>
        <taxon>malvids</taxon>
        <taxon>Malvales</taxon>
        <taxon>Malvaceae</taxon>
        <taxon>Malvoideae</taxon>
        <taxon>Hibiscus</taxon>
    </lineage>
</organism>
<feature type="region of interest" description="Disordered" evidence="1">
    <location>
        <begin position="357"/>
        <end position="381"/>
    </location>
</feature>
<evidence type="ECO:0000313" key="4">
    <source>
        <dbReference type="EMBL" id="KAK8999863.1"/>
    </source>
</evidence>
<comment type="caution">
    <text evidence="4">The sequence shown here is derived from an EMBL/GenBank/DDBJ whole genome shotgun (WGS) entry which is preliminary data.</text>
</comment>
<feature type="signal peptide" evidence="2">
    <location>
        <begin position="1"/>
        <end position="28"/>
    </location>
</feature>
<protein>
    <recommendedName>
        <fullName evidence="3">C2H2-type domain-containing protein</fullName>
    </recommendedName>
</protein>
<keyword evidence="2" id="KW-0732">Signal</keyword>
<feature type="region of interest" description="Disordered" evidence="1">
    <location>
        <begin position="178"/>
        <end position="215"/>
    </location>
</feature>
<feature type="chain" id="PRO_5045441249" description="C2H2-type domain-containing protein" evidence="2">
    <location>
        <begin position="29"/>
        <end position="493"/>
    </location>
</feature>
<feature type="compositionally biased region" description="Polar residues" evidence="1">
    <location>
        <begin position="178"/>
        <end position="194"/>
    </location>
</feature>
<sequence>MKGNRNSVGFLSFLVLAFLLLSSLSTSARLPLQIKHGHGEDKVNTNGMIIQAEHLPDLIGAEEWEWEWEWECQETDHEEFPFAKAQSIHDVGSRFDRETSSDSLSTEQKDKPSYGRRISSAWPLQESHETYAFSSNHSESYSTTIGGLPTAASSLARIEMRPQMGSSHFWQQRFQSLGTASPPEQSPLRQYSPSPSFPARHTHYLPHTDPNLSYHHYSLSQQPKLDPVQVESSGQTQKPLLSQISEVGTTSIFGNATETNLLDIGTSESSSTSSLLVAVMKSGILSKNSLIDSSPIKIPRDLEQVLLQPSLPSQSLPAIFTLSSSASHDAISTATNSSQGKVEQLLQILTARIQFRSPSPASSIPSSSDAPPRSSTMDEVSFAEPATKSSFALHHGLLDNLPHCCGLCGLRLKLQVQLNRHLEWHAMKKVEPKSSDVALRGWYPRSEDWIAGKPGQLVFESTGSVNLSEMKTDEVELMVPADESQYACLLVMW</sequence>
<evidence type="ECO:0000259" key="3">
    <source>
        <dbReference type="PROSITE" id="PS00028"/>
    </source>
</evidence>
<feature type="domain" description="C2H2-type" evidence="3">
    <location>
        <begin position="404"/>
        <end position="425"/>
    </location>
</feature>
<dbReference type="EMBL" id="JBBPBN010000039">
    <property type="protein sequence ID" value="KAK8999863.1"/>
    <property type="molecule type" value="Genomic_DNA"/>
</dbReference>
<dbReference type="InterPro" id="IPR045154">
    <property type="entry name" value="PCF11-like"/>
</dbReference>
<dbReference type="InterPro" id="IPR013087">
    <property type="entry name" value="Znf_C2H2_type"/>
</dbReference>
<evidence type="ECO:0000313" key="5">
    <source>
        <dbReference type="Proteomes" id="UP001396334"/>
    </source>
</evidence>
<dbReference type="PANTHER" id="PTHR15921:SF3">
    <property type="entry name" value="PRE-MRNA CLEAVAGE COMPLEX 2 PROTEIN PCF11"/>
    <property type="match status" value="1"/>
</dbReference>
<feature type="compositionally biased region" description="Low complexity" evidence="1">
    <location>
        <begin position="357"/>
        <end position="375"/>
    </location>
</feature>
<proteinExistence type="predicted"/>
<name>A0ABR2QGS5_9ROSI</name>
<keyword evidence="5" id="KW-1185">Reference proteome</keyword>
<gene>
    <name evidence="4" type="ORF">V6N11_065355</name>
</gene>
<evidence type="ECO:0000256" key="1">
    <source>
        <dbReference type="SAM" id="MobiDB-lite"/>
    </source>
</evidence>
<dbReference type="PANTHER" id="PTHR15921">
    <property type="entry name" value="PRE-MRNA CLEAVAGE COMPLEX II"/>
    <property type="match status" value="1"/>
</dbReference>